<organism evidence="2 3">
    <name type="scientific">Deinococcus cellulosilyticus (strain DSM 18568 / NBRC 106333 / KACC 11606 / 5516J-15)</name>
    <dbReference type="NCBI Taxonomy" id="1223518"/>
    <lineage>
        <taxon>Bacteria</taxon>
        <taxon>Thermotogati</taxon>
        <taxon>Deinococcota</taxon>
        <taxon>Deinococci</taxon>
        <taxon>Deinococcales</taxon>
        <taxon>Deinococcaceae</taxon>
        <taxon>Deinococcus</taxon>
    </lineage>
</organism>
<dbReference type="Proteomes" id="UP000321306">
    <property type="component" value="Unassembled WGS sequence"/>
</dbReference>
<evidence type="ECO:0000313" key="3">
    <source>
        <dbReference type="Proteomes" id="UP000321306"/>
    </source>
</evidence>
<comment type="caution">
    <text evidence="2">The sequence shown here is derived from an EMBL/GenBank/DDBJ whole genome shotgun (WGS) entry which is preliminary data.</text>
</comment>
<evidence type="ECO:0000313" key="2">
    <source>
        <dbReference type="EMBL" id="GEM47936.1"/>
    </source>
</evidence>
<sequence>MTDIQHYRERKDAHFKGPHSPLSSEKKQGFSGLKYYPVDEDYTFRLQADHDETLRIIEIQTNTEEMREYQVWGYVDVPFPQGVHRIELYVPVEEDDPQRLFVPFKDKTNGHTTYGGGRYIDAPLDGDEVLLDFNMAYNPYCAYDESWSCPLPPVANWIPFEVPAGEKAL</sequence>
<evidence type="ECO:0008006" key="4">
    <source>
        <dbReference type="Google" id="ProtNLM"/>
    </source>
</evidence>
<protein>
    <recommendedName>
        <fullName evidence="4">DUF1684 domain-containing protein</fullName>
    </recommendedName>
</protein>
<feature type="compositionally biased region" description="Basic and acidic residues" evidence="1">
    <location>
        <begin position="1"/>
        <end position="15"/>
    </location>
</feature>
<name>A0A511N674_DEIC1</name>
<proteinExistence type="predicted"/>
<accession>A0A511N674</accession>
<dbReference type="InterPro" id="IPR012467">
    <property type="entry name" value="DUF1684"/>
</dbReference>
<dbReference type="PANTHER" id="PTHR41913">
    <property type="entry name" value="DUF1684 DOMAIN-CONTAINING PROTEIN"/>
    <property type="match status" value="1"/>
</dbReference>
<dbReference type="OrthoDB" id="5493262at2"/>
<feature type="region of interest" description="Disordered" evidence="1">
    <location>
        <begin position="1"/>
        <end position="28"/>
    </location>
</feature>
<reference evidence="2 3" key="1">
    <citation type="submission" date="2019-07" db="EMBL/GenBank/DDBJ databases">
        <title>Whole genome shotgun sequence of Deinococcus cellulosilyticus NBRC 106333.</title>
        <authorList>
            <person name="Hosoyama A."/>
            <person name="Uohara A."/>
            <person name="Ohji S."/>
            <person name="Ichikawa N."/>
        </authorList>
    </citation>
    <scope>NUCLEOTIDE SEQUENCE [LARGE SCALE GENOMIC DNA]</scope>
    <source>
        <strain evidence="2 3">NBRC 106333</strain>
    </source>
</reference>
<evidence type="ECO:0000256" key="1">
    <source>
        <dbReference type="SAM" id="MobiDB-lite"/>
    </source>
</evidence>
<dbReference type="AlphaFoldDB" id="A0A511N674"/>
<dbReference type="EMBL" id="BJXB01000016">
    <property type="protein sequence ID" value="GEM47936.1"/>
    <property type="molecule type" value="Genomic_DNA"/>
</dbReference>
<keyword evidence="3" id="KW-1185">Reference proteome</keyword>
<dbReference type="PANTHER" id="PTHR41913:SF1">
    <property type="entry name" value="DUF1684 DOMAIN-CONTAINING PROTEIN"/>
    <property type="match status" value="1"/>
</dbReference>
<dbReference type="Pfam" id="PF07920">
    <property type="entry name" value="DUF1684"/>
    <property type="match status" value="1"/>
</dbReference>
<gene>
    <name evidence="2" type="ORF">DC3_35710</name>
</gene>
<dbReference type="RefSeq" id="WP_146886598.1">
    <property type="nucleotide sequence ID" value="NZ_BJXB01000016.1"/>
</dbReference>